<dbReference type="Gene3D" id="3.40.50.1820">
    <property type="entry name" value="alpha/beta hydrolase"/>
    <property type="match status" value="1"/>
</dbReference>
<reference evidence="2 3" key="1">
    <citation type="submission" date="2018-12" db="EMBL/GenBank/DDBJ databases">
        <title>Marinifilum JC070 sp. nov., a marine bacterium isolated from Yongle Blue Hole in the South China Sea.</title>
        <authorList>
            <person name="Fu T."/>
        </authorList>
    </citation>
    <scope>NUCLEOTIDE SEQUENCE [LARGE SCALE GENOMIC DNA]</scope>
    <source>
        <strain evidence="2 3">JC070</strain>
    </source>
</reference>
<dbReference type="InterPro" id="IPR000073">
    <property type="entry name" value="AB_hydrolase_1"/>
</dbReference>
<dbReference type="GO" id="GO:0016787">
    <property type="term" value="F:hydrolase activity"/>
    <property type="evidence" value="ECO:0007669"/>
    <property type="project" value="UniProtKB-KW"/>
</dbReference>
<dbReference type="PANTHER" id="PTHR43194:SF2">
    <property type="entry name" value="PEROXISOMAL MEMBRANE PROTEIN LPX1"/>
    <property type="match status" value="1"/>
</dbReference>
<organism evidence="2 3">
    <name type="scientific">Marinifilum caeruleilacunae</name>
    <dbReference type="NCBI Taxonomy" id="2499076"/>
    <lineage>
        <taxon>Bacteria</taxon>
        <taxon>Pseudomonadati</taxon>
        <taxon>Bacteroidota</taxon>
        <taxon>Bacteroidia</taxon>
        <taxon>Marinilabiliales</taxon>
        <taxon>Marinifilaceae</taxon>
    </lineage>
</organism>
<dbReference type="SUPFAM" id="SSF53474">
    <property type="entry name" value="alpha/beta-Hydrolases"/>
    <property type="match status" value="1"/>
</dbReference>
<dbReference type="EMBL" id="RZNH01000009">
    <property type="protein sequence ID" value="NOU59687.1"/>
    <property type="molecule type" value="Genomic_DNA"/>
</dbReference>
<keyword evidence="3" id="KW-1185">Reference proteome</keyword>
<gene>
    <name evidence="2" type="ORF">ELS83_07635</name>
</gene>
<dbReference type="PANTHER" id="PTHR43194">
    <property type="entry name" value="HYDROLASE ALPHA/BETA FOLD FAMILY"/>
    <property type="match status" value="1"/>
</dbReference>
<dbReference type="InterPro" id="IPR050228">
    <property type="entry name" value="Carboxylesterase_BioH"/>
</dbReference>
<keyword evidence="2" id="KW-0378">Hydrolase</keyword>
<dbReference type="Pfam" id="PF00561">
    <property type="entry name" value="Abhydrolase_1"/>
    <property type="match status" value="1"/>
</dbReference>
<protein>
    <submittedName>
        <fullName evidence="2">Alpha/beta hydrolase</fullName>
    </submittedName>
</protein>
<dbReference type="InterPro" id="IPR000639">
    <property type="entry name" value="Epox_hydrolase-like"/>
</dbReference>
<sequence>MYDKNVEQKSNFFLTCIKMTRLLNFNPKKHLSMKQILLALQIVTVFILSSCNTAENLDAVSSNYSTMDSIQVHYKVHGDGENTLVFVHGWGCDLKVWDNQFDYFKDNYRLVFIDLPGFGQSDKPQIEYTLDMFAKSVKTVIDELNINRTTLIGHSLGFPVCRQVGRQYPDININICNVDGVYLRFPKDSLAYVNYKHEMSGFVNLFQGKNYNQNVKAFVDQFIKVNTPEQAKEYILSTMTQTPQYVGSSTMTNLFLEKYWTEDITTIPTFSVYAQNEELAEDHVEYLKFLFPNTSYYEMDSVGHFLMMEKPLKFNRMLEEFILDNEID</sequence>
<evidence type="ECO:0000313" key="2">
    <source>
        <dbReference type="EMBL" id="NOU59687.1"/>
    </source>
</evidence>
<dbReference type="InterPro" id="IPR029058">
    <property type="entry name" value="AB_hydrolase_fold"/>
</dbReference>
<evidence type="ECO:0000259" key="1">
    <source>
        <dbReference type="Pfam" id="PF00561"/>
    </source>
</evidence>
<proteinExistence type="predicted"/>
<dbReference type="Proteomes" id="UP000732105">
    <property type="component" value="Unassembled WGS sequence"/>
</dbReference>
<accession>A0ABX1WUD5</accession>
<evidence type="ECO:0000313" key="3">
    <source>
        <dbReference type="Proteomes" id="UP000732105"/>
    </source>
</evidence>
<name>A0ABX1WUD5_9BACT</name>
<dbReference type="PRINTS" id="PR00412">
    <property type="entry name" value="EPOXHYDRLASE"/>
</dbReference>
<feature type="domain" description="AB hydrolase-1" evidence="1">
    <location>
        <begin position="83"/>
        <end position="170"/>
    </location>
</feature>
<comment type="caution">
    <text evidence="2">The sequence shown here is derived from an EMBL/GenBank/DDBJ whole genome shotgun (WGS) entry which is preliminary data.</text>
</comment>